<dbReference type="InterPro" id="IPR029063">
    <property type="entry name" value="SAM-dependent_MTases_sf"/>
</dbReference>
<accession>A0ABU6FS21</accession>
<dbReference type="InterPro" id="IPR046076">
    <property type="entry name" value="DUF6094"/>
</dbReference>
<name>A0ABU6FS21_9PROT</name>
<dbReference type="EMBL" id="JAQGFR010000239">
    <property type="protein sequence ID" value="MEB8514861.1"/>
    <property type="molecule type" value="Genomic_DNA"/>
</dbReference>
<feature type="domain" description="DUF6094" evidence="1">
    <location>
        <begin position="3"/>
        <end position="198"/>
    </location>
</feature>
<gene>
    <name evidence="2" type="ORF">OW717_12530</name>
</gene>
<evidence type="ECO:0000313" key="2">
    <source>
        <dbReference type="EMBL" id="MEB8514861.1"/>
    </source>
</evidence>
<dbReference type="Gene3D" id="3.40.50.150">
    <property type="entry name" value="Vaccinia Virus protein VP39"/>
    <property type="match status" value="1"/>
</dbReference>
<dbReference type="SUPFAM" id="SSF53335">
    <property type="entry name" value="S-adenosyl-L-methionine-dependent methyltransferases"/>
    <property type="match status" value="1"/>
</dbReference>
<sequence>MANLGYWPTDAQTMYHVSRMMKAEEGTKTALFDCSCGKLDALMPLHQHLTSLGVEASVFGIELHAERFKEARKQISENGIIGNVLHADALSDTSISESWAGVSIFNPPYADITKQTPNGDEVSVRLERLFWTQHIARTKKGTGITVAILPTQLFARDISLTRMMGRHFKGAKVYRAAVPDFNQVVIIGYRVDSKVDRDLVDQDLIDILIGLGENTVDVPSITSARDTFQVYSSLDPQTFTSFSLTDEMAEILLEEGAKAVESATQQISKHLERALARTESTPSIMPLRTGHVPAVLASGRLNGRVETEKGIFLFRGRAKKTIVSDERVETNDSGTKAKQVKEFIHKTVTAVNYIDITPGRPFTLTEVI</sequence>
<protein>
    <submittedName>
        <fullName evidence="2">DUF6094 domain-containing protein</fullName>
    </submittedName>
</protein>
<dbReference type="Proteomes" id="UP001308776">
    <property type="component" value="Unassembled WGS sequence"/>
</dbReference>
<keyword evidence="3" id="KW-1185">Reference proteome</keyword>
<dbReference type="RefSeq" id="WP_196762792.1">
    <property type="nucleotide sequence ID" value="NZ_CP151687.1"/>
</dbReference>
<reference evidence="2 3" key="1">
    <citation type="submission" date="2022-11" db="EMBL/GenBank/DDBJ databases">
        <title>Comparative genomics analysis of Acidithiobacillus ferriphilus.</title>
        <authorList>
            <person name="Ma L."/>
        </authorList>
    </citation>
    <scope>NUCLEOTIDE SEQUENCE [LARGE SCALE GENOMIC DNA]</scope>
    <source>
        <strain evidence="2 3">DY15</strain>
    </source>
</reference>
<dbReference type="Pfam" id="PF19587">
    <property type="entry name" value="DUF6094"/>
    <property type="match status" value="1"/>
</dbReference>
<proteinExistence type="predicted"/>
<comment type="caution">
    <text evidence="2">The sequence shown here is derived from an EMBL/GenBank/DDBJ whole genome shotgun (WGS) entry which is preliminary data.</text>
</comment>
<evidence type="ECO:0000259" key="1">
    <source>
        <dbReference type="Pfam" id="PF19587"/>
    </source>
</evidence>
<organism evidence="2 3">
    <name type="scientific">Acidithiobacillus ferriphilus</name>
    <dbReference type="NCBI Taxonomy" id="1689834"/>
    <lineage>
        <taxon>Bacteria</taxon>
        <taxon>Pseudomonadati</taxon>
        <taxon>Pseudomonadota</taxon>
        <taxon>Acidithiobacillia</taxon>
        <taxon>Acidithiobacillales</taxon>
        <taxon>Acidithiobacillaceae</taxon>
        <taxon>Acidithiobacillus</taxon>
    </lineage>
</organism>
<evidence type="ECO:0000313" key="3">
    <source>
        <dbReference type="Proteomes" id="UP001308776"/>
    </source>
</evidence>